<evidence type="ECO:0000313" key="2">
    <source>
        <dbReference type="EMBL" id="WPJ97843.1"/>
    </source>
</evidence>
<keyword evidence="1" id="KW-0732">Signal</keyword>
<keyword evidence="3" id="KW-1185">Reference proteome</keyword>
<feature type="signal peptide" evidence="1">
    <location>
        <begin position="1"/>
        <end position="22"/>
    </location>
</feature>
<gene>
    <name evidence="2" type="ORF">SH580_08980</name>
</gene>
<evidence type="ECO:0008006" key="4">
    <source>
        <dbReference type="Google" id="ProtNLM"/>
    </source>
</evidence>
<sequence length="273" mass="28406">MKIKSLSTVAASLMLSVLSISAQSIYSDDFSSGGFSGYTVSSSANADRGAVIVDETTTTPTNPFSGNAAHIYDFKDGSAIRVQKDYTLTASTQLVQLIQFDAALATAADTTDGTLVFRVANAGTSISSQSNSAFELQLRQTGVLAIYGATNNGFSDEINVAGSSLSIYANSSSDTIVMSDLADNELTLQANEFAVYSNGSKLGVWGFFSNNFSSSDGIGSLGFVSNTATNGTNVIIDNISVTAIPEPSATTLLMGSSVLVFSLSRLGYKVNQN</sequence>
<dbReference type="RefSeq" id="WP_319834663.1">
    <property type="nucleotide sequence ID" value="NZ_CP138858.1"/>
</dbReference>
<accession>A0ABZ0RRP4</accession>
<protein>
    <recommendedName>
        <fullName evidence="4">PEP-CTERM sorting domain-containing protein</fullName>
    </recommendedName>
</protein>
<organism evidence="2 3">
    <name type="scientific">Coraliomargarita algicola</name>
    <dbReference type="NCBI Taxonomy" id="3092156"/>
    <lineage>
        <taxon>Bacteria</taxon>
        <taxon>Pseudomonadati</taxon>
        <taxon>Verrucomicrobiota</taxon>
        <taxon>Opitutia</taxon>
        <taxon>Puniceicoccales</taxon>
        <taxon>Coraliomargaritaceae</taxon>
        <taxon>Coraliomargarita</taxon>
    </lineage>
</organism>
<dbReference type="Proteomes" id="UP001324993">
    <property type="component" value="Chromosome"/>
</dbReference>
<feature type="chain" id="PRO_5045820145" description="PEP-CTERM sorting domain-containing protein" evidence="1">
    <location>
        <begin position="23"/>
        <end position="273"/>
    </location>
</feature>
<evidence type="ECO:0000256" key="1">
    <source>
        <dbReference type="SAM" id="SignalP"/>
    </source>
</evidence>
<dbReference type="EMBL" id="CP138858">
    <property type="protein sequence ID" value="WPJ97843.1"/>
    <property type="molecule type" value="Genomic_DNA"/>
</dbReference>
<reference evidence="2 3" key="1">
    <citation type="submission" date="2023-11" db="EMBL/GenBank/DDBJ databases">
        <title>Coraliomargarita sp. nov., isolated from marine algae.</title>
        <authorList>
            <person name="Lee J.K."/>
            <person name="Baek J.H."/>
            <person name="Kim J.M."/>
            <person name="Choi D.G."/>
            <person name="Jeon C.O."/>
        </authorList>
    </citation>
    <scope>NUCLEOTIDE SEQUENCE [LARGE SCALE GENOMIC DNA]</scope>
    <source>
        <strain evidence="2 3">J2-16</strain>
    </source>
</reference>
<proteinExistence type="predicted"/>
<name>A0ABZ0RRP4_9BACT</name>
<evidence type="ECO:0000313" key="3">
    <source>
        <dbReference type="Proteomes" id="UP001324993"/>
    </source>
</evidence>